<dbReference type="InterPro" id="IPR011006">
    <property type="entry name" value="CheY-like_superfamily"/>
</dbReference>
<dbReference type="SMART" id="SM00448">
    <property type="entry name" value="REC"/>
    <property type="match status" value="1"/>
</dbReference>
<evidence type="ECO:0000313" key="6">
    <source>
        <dbReference type="Proteomes" id="UP000186143"/>
    </source>
</evidence>
<evidence type="ECO:0000259" key="2">
    <source>
        <dbReference type="PROSITE" id="PS50110"/>
    </source>
</evidence>
<dbReference type="SUPFAM" id="SSF52172">
    <property type="entry name" value="CheY-like"/>
    <property type="match status" value="1"/>
</dbReference>
<feature type="domain" description="ANTAR" evidence="3">
    <location>
        <begin position="127"/>
        <end position="188"/>
    </location>
</feature>
<dbReference type="EMBL" id="MKIO01000024">
    <property type="protein sequence ID" value="OLP56064.1"/>
    <property type="molecule type" value="Genomic_DNA"/>
</dbReference>
<dbReference type="EMBL" id="MSPX01000005">
    <property type="protein sequence ID" value="OQP86860.1"/>
    <property type="molecule type" value="Genomic_DNA"/>
</dbReference>
<dbReference type="GO" id="GO:0003723">
    <property type="term" value="F:RNA binding"/>
    <property type="evidence" value="ECO:0007669"/>
    <property type="project" value="InterPro"/>
</dbReference>
<dbReference type="Proteomes" id="UP000192652">
    <property type="component" value="Unassembled WGS sequence"/>
</dbReference>
<evidence type="ECO:0000313" key="4">
    <source>
        <dbReference type="EMBL" id="OLP56064.1"/>
    </source>
</evidence>
<dbReference type="InterPro" id="IPR005561">
    <property type="entry name" value="ANTAR"/>
</dbReference>
<organism evidence="4 6">
    <name type="scientific">Xaviernesmea rhizosphaerae</name>
    <dbReference type="NCBI Taxonomy" id="1672749"/>
    <lineage>
        <taxon>Bacteria</taxon>
        <taxon>Pseudomonadati</taxon>
        <taxon>Pseudomonadota</taxon>
        <taxon>Alphaproteobacteria</taxon>
        <taxon>Hyphomicrobiales</taxon>
        <taxon>Rhizobiaceae</taxon>
        <taxon>Rhizobium/Agrobacterium group</taxon>
        <taxon>Xaviernesmea</taxon>
    </lineage>
</organism>
<evidence type="ECO:0000259" key="3">
    <source>
        <dbReference type="PROSITE" id="PS50921"/>
    </source>
</evidence>
<dbReference type="InterPro" id="IPR008327">
    <property type="entry name" value="Sig_transdc_resp-reg_antiterm"/>
</dbReference>
<dbReference type="Pfam" id="PF03861">
    <property type="entry name" value="ANTAR"/>
    <property type="match status" value="1"/>
</dbReference>
<gene>
    <name evidence="4" type="ORF">BJF92_19795</name>
    <name evidence="5" type="ORF">BTR14_07890</name>
</gene>
<dbReference type="STRING" id="1672749.BJF92_19795"/>
<dbReference type="RefSeq" id="WP_075634143.1">
    <property type="nucleotide sequence ID" value="NZ_MKIO01000024.1"/>
</dbReference>
<dbReference type="Gene3D" id="1.10.10.10">
    <property type="entry name" value="Winged helix-like DNA-binding domain superfamily/Winged helix DNA-binding domain"/>
    <property type="match status" value="1"/>
</dbReference>
<dbReference type="AlphaFoldDB" id="A0A1Q9AL60"/>
<dbReference type="InterPro" id="IPR001789">
    <property type="entry name" value="Sig_transdc_resp-reg_receiver"/>
</dbReference>
<reference evidence="5" key="2">
    <citation type="submission" date="2016-12" db="EMBL/GenBank/DDBJ databases">
        <authorList>
            <person name="Zhang X."/>
            <person name="Zhao J."/>
        </authorList>
    </citation>
    <scope>NUCLEOTIDE SEQUENCE</scope>
    <source>
        <strain evidence="5">RD15</strain>
    </source>
</reference>
<dbReference type="PANTHER" id="PTHR43367:SF1">
    <property type="entry name" value="TWO-COMPONENT RESPONSE REGULATOR-LIKE APRR6-RELATED"/>
    <property type="match status" value="1"/>
</dbReference>
<sequence>MTQPDLTILVIDENAIRSSIIEEGLREAGHLRVTVIHEVSGVARVIETLQPDVIIIDIENPNRDMMEHLFQLTRMVSRPIAMFVDRSDTAAIEQAVEAGVSAYVVDGLKKERVKPILDMAVSRFNAFSRLQRELADAKSALEARKVIERAKGILMKMRGLSEEEAFALLRQTAMNEKKKMVEIAQSVVTAAGLLM</sequence>
<dbReference type="PROSITE" id="PS50921">
    <property type="entry name" value="ANTAR"/>
    <property type="match status" value="1"/>
</dbReference>
<evidence type="ECO:0000313" key="5">
    <source>
        <dbReference type="EMBL" id="OQP86860.1"/>
    </source>
</evidence>
<accession>A0A1Q9AL60</accession>
<dbReference type="Proteomes" id="UP000186143">
    <property type="component" value="Unassembled WGS sequence"/>
</dbReference>
<dbReference type="PANTHER" id="PTHR43367">
    <property type="match status" value="1"/>
</dbReference>
<reference evidence="4 6" key="1">
    <citation type="submission" date="2016-09" db="EMBL/GenBank/DDBJ databases">
        <title>Rhizobium sp. nov., a novel species isolated from the rice rhizosphere.</title>
        <authorList>
            <person name="Zhao J."/>
            <person name="Zhang X."/>
        </authorList>
    </citation>
    <scope>NUCLEOTIDE SEQUENCE [LARGE SCALE GENOMIC DNA]</scope>
    <source>
        <strain evidence="4 6">MH17</strain>
    </source>
</reference>
<name>A0A1Q9AL60_9HYPH</name>
<dbReference type="Gene3D" id="3.40.50.2300">
    <property type="match status" value="1"/>
</dbReference>
<evidence type="ECO:0000256" key="1">
    <source>
        <dbReference type="PROSITE-ProRule" id="PRU00169"/>
    </source>
</evidence>
<reference evidence="5 7" key="3">
    <citation type="journal article" date="2017" name="Antonie Van Leeuwenhoek">
        <title>Rhizobium rhizosphaerae sp. nov., a novel species isolated from rice rhizosphere.</title>
        <authorList>
            <person name="Zhao J.J."/>
            <person name="Zhang J."/>
            <person name="Zhang R.J."/>
            <person name="Zhang C.W."/>
            <person name="Yin H.Q."/>
            <person name="Zhang X.X."/>
        </authorList>
    </citation>
    <scope>NUCLEOTIDE SEQUENCE [LARGE SCALE GENOMIC DNA]</scope>
    <source>
        <strain evidence="5 7">RD15</strain>
    </source>
</reference>
<dbReference type="Pfam" id="PF00072">
    <property type="entry name" value="Response_reg"/>
    <property type="match status" value="1"/>
</dbReference>
<feature type="domain" description="Response regulatory" evidence="2">
    <location>
        <begin position="7"/>
        <end position="121"/>
    </location>
</feature>
<dbReference type="GO" id="GO:0000160">
    <property type="term" value="P:phosphorelay signal transduction system"/>
    <property type="evidence" value="ECO:0007669"/>
    <property type="project" value="InterPro"/>
</dbReference>
<dbReference type="OrthoDB" id="9795002at2"/>
<comment type="caution">
    <text evidence="4">The sequence shown here is derived from an EMBL/GenBank/DDBJ whole genome shotgun (WGS) entry which is preliminary data.</text>
</comment>
<evidence type="ECO:0000313" key="7">
    <source>
        <dbReference type="Proteomes" id="UP000192652"/>
    </source>
</evidence>
<dbReference type="PIRSF" id="PIRSF036382">
    <property type="entry name" value="RR_antiterm"/>
    <property type="match status" value="1"/>
</dbReference>
<dbReference type="SMART" id="SM01012">
    <property type="entry name" value="ANTAR"/>
    <property type="match status" value="1"/>
</dbReference>
<keyword evidence="1" id="KW-0597">Phosphoprotein</keyword>
<keyword evidence="7" id="KW-1185">Reference proteome</keyword>
<proteinExistence type="predicted"/>
<feature type="modified residue" description="4-aspartylphosphate" evidence="1">
    <location>
        <position position="57"/>
    </location>
</feature>
<dbReference type="PROSITE" id="PS50110">
    <property type="entry name" value="RESPONSE_REGULATORY"/>
    <property type="match status" value="1"/>
</dbReference>
<protein>
    <submittedName>
        <fullName evidence="4">Two-component system response regulator</fullName>
    </submittedName>
</protein>
<dbReference type="InterPro" id="IPR036388">
    <property type="entry name" value="WH-like_DNA-bd_sf"/>
</dbReference>